<comment type="caution">
    <text evidence="1">The sequence shown here is derived from an EMBL/GenBank/DDBJ whole genome shotgun (WGS) entry which is preliminary data.</text>
</comment>
<proteinExistence type="predicted"/>
<protein>
    <submittedName>
        <fullName evidence="1">Uncharacterized protein</fullName>
    </submittedName>
</protein>
<organism evidence="1 2">
    <name type="scientific">Adineta ricciae</name>
    <name type="common">Rotifer</name>
    <dbReference type="NCBI Taxonomy" id="249248"/>
    <lineage>
        <taxon>Eukaryota</taxon>
        <taxon>Metazoa</taxon>
        <taxon>Spiralia</taxon>
        <taxon>Gnathifera</taxon>
        <taxon>Rotifera</taxon>
        <taxon>Eurotatoria</taxon>
        <taxon>Bdelloidea</taxon>
        <taxon>Adinetida</taxon>
        <taxon>Adinetidae</taxon>
        <taxon>Adineta</taxon>
    </lineage>
</organism>
<keyword evidence="2" id="KW-1185">Reference proteome</keyword>
<accession>A0A816ETZ0</accession>
<name>A0A816ETZ0_ADIRI</name>
<dbReference type="EMBL" id="CAJNOR010010283">
    <property type="protein sequence ID" value="CAF1652580.1"/>
    <property type="molecule type" value="Genomic_DNA"/>
</dbReference>
<dbReference type="Proteomes" id="UP000663828">
    <property type="component" value="Unassembled WGS sequence"/>
</dbReference>
<feature type="non-terminal residue" evidence="1">
    <location>
        <position position="1"/>
    </location>
</feature>
<dbReference type="AlphaFoldDB" id="A0A816ETZ0"/>
<evidence type="ECO:0000313" key="1">
    <source>
        <dbReference type="EMBL" id="CAF1652580.1"/>
    </source>
</evidence>
<sequence length="278" mass="31870">MENRLKQHIIQLIIDEMNKEAIVSPRHFNRISPTRASTCSSSTLKAKRRKLFDYDNVNDADLSEPNTLDPVVELDAYLNDTQLSRKYSSKEILNTDQVGIEQELHSTQTLGRVPSKNATTHSYTIQPTISLDSRVIGPMFLCLQETTGRVGNIVKRHLFEPQNVVITCSSSGQYEDNIYQDLKSVGKAVHRIQIPTRTTLEIQPLDKYFNRQIKNLAKKLYDRVALDQLDVNLHERNNINKLVSLIHNQLSAPVFKNMILYSWFASGYLKRDPSPFKN</sequence>
<gene>
    <name evidence="1" type="ORF">XAT740_LOCUS55279</name>
</gene>
<reference evidence="1" key="1">
    <citation type="submission" date="2021-02" db="EMBL/GenBank/DDBJ databases">
        <authorList>
            <person name="Nowell W R."/>
        </authorList>
    </citation>
    <scope>NUCLEOTIDE SEQUENCE</scope>
</reference>
<evidence type="ECO:0000313" key="2">
    <source>
        <dbReference type="Proteomes" id="UP000663828"/>
    </source>
</evidence>